<dbReference type="InterPro" id="IPR029058">
    <property type="entry name" value="AB_hydrolase_fold"/>
</dbReference>
<evidence type="ECO:0000313" key="3">
    <source>
        <dbReference type="EMBL" id="KZO99065.1"/>
    </source>
</evidence>
<evidence type="ECO:0000256" key="1">
    <source>
        <dbReference type="SAM" id="MobiDB-lite"/>
    </source>
</evidence>
<keyword evidence="4" id="KW-1185">Reference proteome</keyword>
<sequence>MPAADANYFTRPSDQPPGFVPFAARPLPPLRPVPLPHPTALPALPYPQRPSPFPDYELTTHLTPCAQPRAHRSATQRSIRPPYPPPQQEQLKSPSTREDKADRAREADALRERMWAQRVEMLGEPSWQEREEPVLWAMVNRFLRKERMGMGGGGGVTLFFVHANGYPKETWEPVIGILLDMYDKVDEIFVWETYNHGDAALVNRENLGDTFDWADNARDVLQFLLFYRPGLGAGAPVCLPPHERDEQRRVIGVGHSHGGEILVRAALHAPELFDALLLVEPVIIMETLAVPTRRASQRRRDELLLRTTLARRARWPSMEHARDFFARAPFFQSWHPAVLHAYVTYALCPLPSSSPGPGPEGKAVMLKQSPFDEASFYVEPRAPAETWFLLPLLDERVELRWVLGNDLAGFQGGEAYARHMVWRRPGNSSNTVIGEAGHFIPQQAPESLAREIADLLIRRDALPPAAQWRARL</sequence>
<dbReference type="Pfam" id="PF12697">
    <property type="entry name" value="Abhydrolase_6"/>
    <property type="match status" value="1"/>
</dbReference>
<dbReference type="Gene3D" id="3.40.50.1820">
    <property type="entry name" value="alpha/beta hydrolase"/>
    <property type="match status" value="1"/>
</dbReference>
<dbReference type="PANTHER" id="PTHR43194">
    <property type="entry name" value="HYDROLASE ALPHA/BETA FOLD FAMILY"/>
    <property type="match status" value="1"/>
</dbReference>
<evidence type="ECO:0000259" key="2">
    <source>
        <dbReference type="Pfam" id="PF12697"/>
    </source>
</evidence>
<dbReference type="EMBL" id="KV417273">
    <property type="protein sequence ID" value="KZO99065.1"/>
    <property type="molecule type" value="Genomic_DNA"/>
</dbReference>
<accession>A0A167PRX9</accession>
<proteinExistence type="predicted"/>
<dbReference type="AlphaFoldDB" id="A0A167PRX9"/>
<evidence type="ECO:0000313" key="4">
    <source>
        <dbReference type="Proteomes" id="UP000076738"/>
    </source>
</evidence>
<name>A0A167PRX9_CALVF</name>
<dbReference type="PANTHER" id="PTHR43194:SF2">
    <property type="entry name" value="PEROXISOMAL MEMBRANE PROTEIN LPX1"/>
    <property type="match status" value="1"/>
</dbReference>
<organism evidence="3 4">
    <name type="scientific">Calocera viscosa (strain TUFC12733)</name>
    <dbReference type="NCBI Taxonomy" id="1330018"/>
    <lineage>
        <taxon>Eukaryota</taxon>
        <taxon>Fungi</taxon>
        <taxon>Dikarya</taxon>
        <taxon>Basidiomycota</taxon>
        <taxon>Agaricomycotina</taxon>
        <taxon>Dacrymycetes</taxon>
        <taxon>Dacrymycetales</taxon>
        <taxon>Dacrymycetaceae</taxon>
        <taxon>Calocera</taxon>
    </lineage>
</organism>
<feature type="compositionally biased region" description="Basic and acidic residues" evidence="1">
    <location>
        <begin position="95"/>
        <end position="106"/>
    </location>
</feature>
<protein>
    <recommendedName>
        <fullName evidence="2">AB hydrolase-1 domain-containing protein</fullName>
    </recommendedName>
</protein>
<dbReference type="Proteomes" id="UP000076738">
    <property type="component" value="Unassembled WGS sequence"/>
</dbReference>
<feature type="region of interest" description="Disordered" evidence="1">
    <location>
        <begin position="1"/>
        <end position="106"/>
    </location>
</feature>
<feature type="domain" description="AB hydrolase-1" evidence="2">
    <location>
        <begin position="158"/>
        <end position="450"/>
    </location>
</feature>
<gene>
    <name evidence="3" type="ORF">CALVIDRAFT_561473</name>
</gene>
<dbReference type="InterPro" id="IPR050228">
    <property type="entry name" value="Carboxylesterase_BioH"/>
</dbReference>
<reference evidence="3 4" key="1">
    <citation type="journal article" date="2016" name="Mol. Biol. Evol.">
        <title>Comparative Genomics of Early-Diverging Mushroom-Forming Fungi Provides Insights into the Origins of Lignocellulose Decay Capabilities.</title>
        <authorList>
            <person name="Nagy L.G."/>
            <person name="Riley R."/>
            <person name="Tritt A."/>
            <person name="Adam C."/>
            <person name="Daum C."/>
            <person name="Floudas D."/>
            <person name="Sun H."/>
            <person name="Yadav J.S."/>
            <person name="Pangilinan J."/>
            <person name="Larsson K.H."/>
            <person name="Matsuura K."/>
            <person name="Barry K."/>
            <person name="Labutti K."/>
            <person name="Kuo R."/>
            <person name="Ohm R.A."/>
            <person name="Bhattacharya S.S."/>
            <person name="Shirouzu T."/>
            <person name="Yoshinaga Y."/>
            <person name="Martin F.M."/>
            <person name="Grigoriev I.V."/>
            <person name="Hibbett D.S."/>
        </authorList>
    </citation>
    <scope>NUCLEOTIDE SEQUENCE [LARGE SCALE GENOMIC DNA]</scope>
    <source>
        <strain evidence="3 4">TUFC12733</strain>
    </source>
</reference>
<dbReference type="SUPFAM" id="SSF53474">
    <property type="entry name" value="alpha/beta-Hydrolases"/>
    <property type="match status" value="1"/>
</dbReference>
<dbReference type="STRING" id="1330018.A0A167PRX9"/>
<dbReference type="InterPro" id="IPR000073">
    <property type="entry name" value="AB_hydrolase_1"/>
</dbReference>
<dbReference type="OrthoDB" id="94039at2759"/>
<feature type="compositionally biased region" description="Pro residues" evidence="1">
    <location>
        <begin position="26"/>
        <end position="53"/>
    </location>
</feature>